<reference evidence="6" key="1">
    <citation type="submission" date="2016-10" db="EMBL/GenBank/DDBJ databases">
        <authorList>
            <person name="Varghese N."/>
            <person name="Submissions S."/>
        </authorList>
    </citation>
    <scope>NUCLEOTIDE SEQUENCE [LARGE SCALE GENOMIC DNA]</scope>
    <source>
        <strain evidence="6">XBD2006</strain>
    </source>
</reference>
<dbReference type="EMBL" id="FMUR01000022">
    <property type="protein sequence ID" value="SCY52622.1"/>
    <property type="molecule type" value="Genomic_DNA"/>
</dbReference>
<dbReference type="PANTHER" id="PTHR43320:SF2">
    <property type="entry name" value="2-DEHYDRO-3-DEOXYGLUCONOKINASE_2-DEHYDRO-3-DEOXYGALACTONOKINASE"/>
    <property type="match status" value="1"/>
</dbReference>
<name>A0A1G5GM22_9FIRM</name>
<evidence type="ECO:0000313" key="6">
    <source>
        <dbReference type="Proteomes" id="UP000183047"/>
    </source>
</evidence>
<dbReference type="OrthoDB" id="9813569at2"/>
<sequence>MGDERFDLLTFGEIMLRLSPPNYERMTRGDVFDKRAGGSELNVASGVALLGLRTGVISRLPQNALGTFIKNRIRFEGVSDDYLIYDESPEARLGIYYYENGAAPRKPSIVYDRMNSSITRISLSEIPESVYTSTRMFHTSGISLALNKNTCEVATEMIKRFKEGGAKVSFDCNYRANLWSEEDARTAIKKILPYVNILFVSEETSRRMMQKDGELFDIMKSYTEEYPVEVVCTTQRQVISPRKHNFTSTIYDAKNDRFYTEAPYADIDVIDRIGSGDAYVSGVLYGMLKYDDVQKALEYGNATSSVKNTIPGDLPASDLKEIDGIIRNHNAGGPTSELNR</sequence>
<dbReference type="Pfam" id="PF00294">
    <property type="entry name" value="PfkB"/>
    <property type="match status" value="1"/>
</dbReference>
<feature type="domain" description="Carbohydrate kinase PfkB" evidence="4">
    <location>
        <begin position="7"/>
        <end position="307"/>
    </location>
</feature>
<dbReference type="SUPFAM" id="SSF53613">
    <property type="entry name" value="Ribokinase-like"/>
    <property type="match status" value="1"/>
</dbReference>
<dbReference type="Proteomes" id="UP000183047">
    <property type="component" value="Unassembled WGS sequence"/>
</dbReference>
<dbReference type="InterPro" id="IPR052700">
    <property type="entry name" value="Carb_kinase_PfkB-like"/>
</dbReference>
<dbReference type="InterPro" id="IPR011611">
    <property type="entry name" value="PfkB_dom"/>
</dbReference>
<evidence type="ECO:0000256" key="3">
    <source>
        <dbReference type="ARBA" id="ARBA00022777"/>
    </source>
</evidence>
<evidence type="ECO:0000256" key="2">
    <source>
        <dbReference type="ARBA" id="ARBA00022679"/>
    </source>
</evidence>
<organism evidence="5 6">
    <name type="scientific">Butyrivibrio hungatei</name>
    <dbReference type="NCBI Taxonomy" id="185008"/>
    <lineage>
        <taxon>Bacteria</taxon>
        <taxon>Bacillati</taxon>
        <taxon>Bacillota</taxon>
        <taxon>Clostridia</taxon>
        <taxon>Lachnospirales</taxon>
        <taxon>Lachnospiraceae</taxon>
        <taxon>Butyrivibrio</taxon>
    </lineage>
</organism>
<dbReference type="Gene3D" id="3.40.1190.20">
    <property type="match status" value="1"/>
</dbReference>
<comment type="similarity">
    <text evidence="1">Belongs to the carbohydrate kinase PfkB family.</text>
</comment>
<accession>A0A1G5GM22</accession>
<dbReference type="RefSeq" id="WP_074463329.1">
    <property type="nucleotide sequence ID" value="NZ_FMUR01000022.1"/>
</dbReference>
<proteinExistence type="inferred from homology"/>
<evidence type="ECO:0000259" key="4">
    <source>
        <dbReference type="Pfam" id="PF00294"/>
    </source>
</evidence>
<evidence type="ECO:0000256" key="1">
    <source>
        <dbReference type="ARBA" id="ARBA00010688"/>
    </source>
</evidence>
<keyword evidence="3 5" id="KW-0418">Kinase</keyword>
<protein>
    <submittedName>
        <fullName evidence="5">2-dehydro-3-deoxygluconokinase</fullName>
    </submittedName>
</protein>
<dbReference type="InterPro" id="IPR029056">
    <property type="entry name" value="Ribokinase-like"/>
</dbReference>
<dbReference type="AlphaFoldDB" id="A0A1G5GM22"/>
<dbReference type="CDD" id="cd01166">
    <property type="entry name" value="KdgK"/>
    <property type="match status" value="1"/>
</dbReference>
<keyword evidence="6" id="KW-1185">Reference proteome</keyword>
<dbReference type="PANTHER" id="PTHR43320">
    <property type="entry name" value="SUGAR KINASE"/>
    <property type="match status" value="1"/>
</dbReference>
<dbReference type="GO" id="GO:0016301">
    <property type="term" value="F:kinase activity"/>
    <property type="evidence" value="ECO:0007669"/>
    <property type="project" value="UniProtKB-KW"/>
</dbReference>
<gene>
    <name evidence="5" type="ORF">SAMN02910451_02947</name>
</gene>
<keyword evidence="2" id="KW-0808">Transferase</keyword>
<evidence type="ECO:0000313" key="5">
    <source>
        <dbReference type="EMBL" id="SCY52622.1"/>
    </source>
</evidence>